<dbReference type="PRINTS" id="PR00237">
    <property type="entry name" value="GPCRRHODOPSN"/>
</dbReference>
<keyword evidence="5" id="KW-0297">G-protein coupled receptor</keyword>
<keyword evidence="7" id="KW-0675">Receptor</keyword>
<sequence length="164" mass="18406">MNPVDILLAEENFEDKVNDFEQNFTQFDISEEAPNDSLWWEVCLKNFAYTVTLLVALTGNLLVITTLIVDRSMRTVMNFYVANLAAADLVFSAGFMWIPLSNSITRLSFSLGALLCKLESFAQSKNPILSANLKEPFSLTETSNLPPLIFPSKKLKHPPPSFQI</sequence>
<dbReference type="GO" id="GO:0005886">
    <property type="term" value="C:plasma membrane"/>
    <property type="evidence" value="ECO:0007669"/>
    <property type="project" value="TreeGrafter"/>
</dbReference>
<dbReference type="PANTHER" id="PTHR45695:SF9">
    <property type="entry name" value="LEUCOKININ RECEPTOR"/>
    <property type="match status" value="1"/>
</dbReference>
<evidence type="ECO:0000256" key="9">
    <source>
        <dbReference type="SAM" id="Phobius"/>
    </source>
</evidence>
<dbReference type="InterPro" id="IPR000276">
    <property type="entry name" value="GPCR_Rhodpsn"/>
</dbReference>
<dbReference type="Pfam" id="PF00001">
    <property type="entry name" value="7tm_1"/>
    <property type="match status" value="1"/>
</dbReference>
<evidence type="ECO:0000313" key="12">
    <source>
        <dbReference type="Proteomes" id="UP000887013"/>
    </source>
</evidence>
<evidence type="ECO:0000256" key="6">
    <source>
        <dbReference type="ARBA" id="ARBA00023136"/>
    </source>
</evidence>
<dbReference type="InterPro" id="IPR017452">
    <property type="entry name" value="GPCR_Rhodpsn_7TM"/>
</dbReference>
<evidence type="ECO:0000256" key="8">
    <source>
        <dbReference type="ARBA" id="ARBA00023224"/>
    </source>
</evidence>
<dbReference type="OrthoDB" id="5975505at2759"/>
<keyword evidence="4 9" id="KW-1133">Transmembrane helix</keyword>
<name>A0A8X6P1M2_NEPPI</name>
<organism evidence="11 12">
    <name type="scientific">Nephila pilipes</name>
    <name type="common">Giant wood spider</name>
    <name type="synonym">Nephila maculata</name>
    <dbReference type="NCBI Taxonomy" id="299642"/>
    <lineage>
        <taxon>Eukaryota</taxon>
        <taxon>Metazoa</taxon>
        <taxon>Ecdysozoa</taxon>
        <taxon>Arthropoda</taxon>
        <taxon>Chelicerata</taxon>
        <taxon>Arachnida</taxon>
        <taxon>Araneae</taxon>
        <taxon>Araneomorphae</taxon>
        <taxon>Entelegynae</taxon>
        <taxon>Araneoidea</taxon>
        <taxon>Nephilidae</taxon>
        <taxon>Nephila</taxon>
    </lineage>
</organism>
<feature type="transmembrane region" description="Helical" evidence="9">
    <location>
        <begin position="81"/>
        <end position="100"/>
    </location>
</feature>
<gene>
    <name evidence="11" type="primary">AVEN_70927_1</name>
    <name evidence="11" type="ORF">NPIL_683741</name>
</gene>
<feature type="domain" description="G-protein coupled receptors family 1 profile" evidence="10">
    <location>
        <begin position="59"/>
        <end position="118"/>
    </location>
</feature>
<evidence type="ECO:0000313" key="11">
    <source>
        <dbReference type="EMBL" id="GFT42606.1"/>
    </source>
</evidence>
<accession>A0A8X6P1M2</accession>
<dbReference type="AlphaFoldDB" id="A0A8X6P1M2"/>
<feature type="transmembrane region" description="Helical" evidence="9">
    <location>
        <begin position="47"/>
        <end position="69"/>
    </location>
</feature>
<keyword evidence="8" id="KW-0807">Transducer</keyword>
<keyword evidence="12" id="KW-1185">Reference proteome</keyword>
<evidence type="ECO:0000256" key="2">
    <source>
        <dbReference type="ARBA" id="ARBA00010663"/>
    </source>
</evidence>
<comment type="subcellular location">
    <subcellularLocation>
        <location evidence="1">Membrane</location>
        <topology evidence="1">Multi-pass membrane protein</topology>
    </subcellularLocation>
</comment>
<comment type="similarity">
    <text evidence="2">Belongs to the G-protein coupled receptor 1 family.</text>
</comment>
<evidence type="ECO:0000256" key="1">
    <source>
        <dbReference type="ARBA" id="ARBA00004141"/>
    </source>
</evidence>
<dbReference type="Proteomes" id="UP000887013">
    <property type="component" value="Unassembled WGS sequence"/>
</dbReference>
<proteinExistence type="inferred from homology"/>
<evidence type="ECO:0000256" key="4">
    <source>
        <dbReference type="ARBA" id="ARBA00022989"/>
    </source>
</evidence>
<evidence type="ECO:0000256" key="5">
    <source>
        <dbReference type="ARBA" id="ARBA00023040"/>
    </source>
</evidence>
<protein>
    <submittedName>
        <fullName evidence="11">G_PROTEIN_RECEP_F1_2 domain-containing protein</fullName>
    </submittedName>
</protein>
<comment type="caution">
    <text evidence="11">The sequence shown here is derived from an EMBL/GenBank/DDBJ whole genome shotgun (WGS) entry which is preliminary data.</text>
</comment>
<dbReference type="SUPFAM" id="SSF81321">
    <property type="entry name" value="Family A G protein-coupled receptor-like"/>
    <property type="match status" value="1"/>
</dbReference>
<evidence type="ECO:0000256" key="7">
    <source>
        <dbReference type="ARBA" id="ARBA00023170"/>
    </source>
</evidence>
<dbReference type="GO" id="GO:0004930">
    <property type="term" value="F:G protein-coupled receptor activity"/>
    <property type="evidence" value="ECO:0007669"/>
    <property type="project" value="UniProtKB-KW"/>
</dbReference>
<dbReference type="PANTHER" id="PTHR45695">
    <property type="entry name" value="LEUCOKININ RECEPTOR-RELATED"/>
    <property type="match status" value="1"/>
</dbReference>
<dbReference type="EMBL" id="BMAW01063946">
    <property type="protein sequence ID" value="GFT42606.1"/>
    <property type="molecule type" value="Genomic_DNA"/>
</dbReference>
<keyword evidence="6 9" id="KW-0472">Membrane</keyword>
<reference evidence="11" key="1">
    <citation type="submission" date="2020-08" db="EMBL/GenBank/DDBJ databases">
        <title>Multicomponent nature underlies the extraordinary mechanical properties of spider dragline silk.</title>
        <authorList>
            <person name="Kono N."/>
            <person name="Nakamura H."/>
            <person name="Mori M."/>
            <person name="Yoshida Y."/>
            <person name="Ohtoshi R."/>
            <person name="Malay A.D."/>
            <person name="Moran D.A.P."/>
            <person name="Tomita M."/>
            <person name="Numata K."/>
            <person name="Arakawa K."/>
        </authorList>
    </citation>
    <scope>NUCLEOTIDE SEQUENCE</scope>
</reference>
<keyword evidence="3 9" id="KW-0812">Transmembrane</keyword>
<dbReference type="PROSITE" id="PS50262">
    <property type="entry name" value="G_PROTEIN_RECEP_F1_2"/>
    <property type="match status" value="1"/>
</dbReference>
<dbReference type="Gene3D" id="1.20.1070.10">
    <property type="entry name" value="Rhodopsin 7-helix transmembrane proteins"/>
    <property type="match status" value="1"/>
</dbReference>
<evidence type="ECO:0000256" key="3">
    <source>
        <dbReference type="ARBA" id="ARBA00022692"/>
    </source>
</evidence>
<evidence type="ECO:0000259" key="10">
    <source>
        <dbReference type="PROSITE" id="PS50262"/>
    </source>
</evidence>